<keyword evidence="3" id="KW-1185">Reference proteome</keyword>
<organism evidence="2 3">
    <name type="scientific">Natronobacterium haloterrestre</name>
    <name type="common">Halobiforma haloterrestris</name>
    <dbReference type="NCBI Taxonomy" id="148448"/>
    <lineage>
        <taxon>Archaea</taxon>
        <taxon>Methanobacteriati</taxon>
        <taxon>Methanobacteriota</taxon>
        <taxon>Stenosarchaea group</taxon>
        <taxon>Halobacteria</taxon>
        <taxon>Halobacteriales</taxon>
        <taxon>Natrialbaceae</taxon>
        <taxon>Natronobacterium</taxon>
    </lineage>
</organism>
<name>A0A1I1FKW0_NATHA</name>
<gene>
    <name evidence="2" type="ORF">SAMN05444422_103316</name>
</gene>
<accession>A0A1I1FKW0</accession>
<dbReference type="AlphaFoldDB" id="A0A1I1FKW0"/>
<evidence type="ECO:0000313" key="3">
    <source>
        <dbReference type="Proteomes" id="UP000199161"/>
    </source>
</evidence>
<proteinExistence type="predicted"/>
<reference evidence="3" key="1">
    <citation type="submission" date="2016-10" db="EMBL/GenBank/DDBJ databases">
        <authorList>
            <person name="Varghese N."/>
            <person name="Submissions S."/>
        </authorList>
    </citation>
    <scope>NUCLEOTIDE SEQUENCE [LARGE SCALE GENOMIC DNA]</scope>
    <source>
        <strain evidence="3">DSM 13078</strain>
    </source>
</reference>
<evidence type="ECO:0000256" key="1">
    <source>
        <dbReference type="SAM" id="MobiDB-lite"/>
    </source>
</evidence>
<dbReference type="EMBL" id="FOKW01000003">
    <property type="protein sequence ID" value="SFB97700.1"/>
    <property type="molecule type" value="Genomic_DNA"/>
</dbReference>
<feature type="region of interest" description="Disordered" evidence="1">
    <location>
        <begin position="81"/>
        <end position="102"/>
    </location>
</feature>
<sequence length="114" mass="12553">MSELESAKASGDFLEGEIVQRIDALEYVDDRTAEWHDAKTTAVLEPDRSLPFYGVVLLEPEIPIEIKGCQYQTSKASIRHTAATTSNAERTTGSSRRAGCTNKSRSVLVVNPRL</sequence>
<dbReference type="Proteomes" id="UP000199161">
    <property type="component" value="Unassembled WGS sequence"/>
</dbReference>
<protein>
    <submittedName>
        <fullName evidence="2">Uncharacterized protein</fullName>
    </submittedName>
</protein>
<dbReference type="InterPro" id="IPR058715">
    <property type="entry name" value="PDDEXK_nuclease-rel"/>
</dbReference>
<dbReference type="Pfam" id="PF25941">
    <property type="entry name" value="PDDEXK_16"/>
    <property type="match status" value="1"/>
</dbReference>
<evidence type="ECO:0000313" key="2">
    <source>
        <dbReference type="EMBL" id="SFB97700.1"/>
    </source>
</evidence>